<sequence length="133" mass="13522">MPRQTSPRDLKPVGAQPSGNRCAAGSVIGLLICVAVAQVAPLGLRPASSRGGAAEQAAIDGAVVAKPYLRVELPGGAQQGEFRQQEAKLFGNAVAVLDSVSSRWSSSAIAASSQRSMPGCGATLVGLNVRLQI</sequence>
<proteinExistence type="predicted"/>
<keyword evidence="2" id="KW-1185">Reference proteome</keyword>
<dbReference type="OrthoDB" id="9896389at2"/>
<accession>A0A517M8J4</accession>
<evidence type="ECO:0000313" key="2">
    <source>
        <dbReference type="Proteomes" id="UP000319557"/>
    </source>
</evidence>
<reference evidence="1 2" key="1">
    <citation type="submission" date="2019-02" db="EMBL/GenBank/DDBJ databases">
        <title>Deep-cultivation of Planctomycetes and their phenomic and genomic characterization uncovers novel biology.</title>
        <authorList>
            <person name="Wiegand S."/>
            <person name="Jogler M."/>
            <person name="Boedeker C."/>
            <person name="Pinto D."/>
            <person name="Vollmers J."/>
            <person name="Rivas-Marin E."/>
            <person name="Kohn T."/>
            <person name="Peeters S.H."/>
            <person name="Heuer A."/>
            <person name="Rast P."/>
            <person name="Oberbeckmann S."/>
            <person name="Bunk B."/>
            <person name="Jeske O."/>
            <person name="Meyerdierks A."/>
            <person name="Storesund J.E."/>
            <person name="Kallscheuer N."/>
            <person name="Luecker S."/>
            <person name="Lage O.M."/>
            <person name="Pohl T."/>
            <person name="Merkel B.J."/>
            <person name="Hornburger P."/>
            <person name="Mueller R.-W."/>
            <person name="Bruemmer F."/>
            <person name="Labrenz M."/>
            <person name="Spormann A.M."/>
            <person name="Op den Camp H."/>
            <person name="Overmann J."/>
            <person name="Amann R."/>
            <person name="Jetten M.S.M."/>
            <person name="Mascher T."/>
            <person name="Medema M.H."/>
            <person name="Devos D.P."/>
            <person name="Kaster A.-K."/>
            <person name="Ovreas L."/>
            <person name="Rohde M."/>
            <person name="Galperin M.Y."/>
            <person name="Jogler C."/>
        </authorList>
    </citation>
    <scope>NUCLEOTIDE SEQUENCE [LARGE SCALE GENOMIC DNA]</scope>
    <source>
        <strain evidence="1 2">EC9</strain>
    </source>
</reference>
<dbReference type="KEGG" id="ruv:EC9_53270"/>
<dbReference type="EMBL" id="CP036261">
    <property type="protein sequence ID" value="QDS91107.1"/>
    <property type="molecule type" value="Genomic_DNA"/>
</dbReference>
<protein>
    <submittedName>
        <fullName evidence="1">Uncharacterized protein</fullName>
    </submittedName>
</protein>
<dbReference type="Proteomes" id="UP000319557">
    <property type="component" value="Chromosome"/>
</dbReference>
<dbReference type="RefSeq" id="WP_145348800.1">
    <property type="nucleotide sequence ID" value="NZ_CP036261.1"/>
</dbReference>
<dbReference type="AlphaFoldDB" id="A0A517M8J4"/>
<evidence type="ECO:0000313" key="1">
    <source>
        <dbReference type="EMBL" id="QDS91107.1"/>
    </source>
</evidence>
<organism evidence="1 2">
    <name type="scientific">Rosistilla ulvae</name>
    <dbReference type="NCBI Taxonomy" id="1930277"/>
    <lineage>
        <taxon>Bacteria</taxon>
        <taxon>Pseudomonadati</taxon>
        <taxon>Planctomycetota</taxon>
        <taxon>Planctomycetia</taxon>
        <taxon>Pirellulales</taxon>
        <taxon>Pirellulaceae</taxon>
        <taxon>Rosistilla</taxon>
    </lineage>
</organism>
<name>A0A517M8J4_9BACT</name>
<gene>
    <name evidence="1" type="ORF">EC9_53270</name>
</gene>